<dbReference type="Gene3D" id="3.40.50.150">
    <property type="entry name" value="Vaccinia Virus protein VP39"/>
    <property type="match status" value="1"/>
</dbReference>
<dbReference type="GO" id="GO:0032259">
    <property type="term" value="P:methylation"/>
    <property type="evidence" value="ECO:0007669"/>
    <property type="project" value="UniProtKB-KW"/>
</dbReference>
<dbReference type="Proteomes" id="UP000694620">
    <property type="component" value="Chromosome 4"/>
</dbReference>
<keyword evidence="1" id="KW-0808">Transferase</keyword>
<keyword evidence="4" id="KW-1185">Reference proteome</keyword>
<dbReference type="SUPFAM" id="SSF53335">
    <property type="entry name" value="S-adenosyl-L-methionine-dependent methyltransferases"/>
    <property type="match status" value="1"/>
</dbReference>
<dbReference type="PANTHER" id="PTHR14614:SF13">
    <property type="entry name" value="PROTEIN-LYSINE METHYLTRANSFERASE METTL21C"/>
    <property type="match status" value="1"/>
</dbReference>
<name>A0A8C4RF47_ERPCA</name>
<dbReference type="CDD" id="cd02440">
    <property type="entry name" value="AdoMet_MTases"/>
    <property type="match status" value="1"/>
</dbReference>
<accession>A0A8C4RF47</accession>
<reference evidence="3" key="2">
    <citation type="submission" date="2025-08" db="UniProtKB">
        <authorList>
            <consortium name="Ensembl"/>
        </authorList>
    </citation>
    <scope>IDENTIFICATION</scope>
</reference>
<keyword evidence="2" id="KW-0949">S-adenosyl-L-methionine</keyword>
<reference evidence="3" key="3">
    <citation type="submission" date="2025-09" db="UniProtKB">
        <authorList>
            <consortium name="Ensembl"/>
        </authorList>
    </citation>
    <scope>IDENTIFICATION</scope>
</reference>
<keyword evidence="1" id="KW-0489">Methyltransferase</keyword>
<protein>
    <submittedName>
        <fullName evidence="3">Methyltransferase 21C, AARS1 lysine a</fullName>
    </submittedName>
</protein>
<dbReference type="Pfam" id="PF10294">
    <property type="entry name" value="Methyltransf_16"/>
    <property type="match status" value="1"/>
</dbReference>
<proteinExistence type="predicted"/>
<dbReference type="InterPro" id="IPR019410">
    <property type="entry name" value="Methyltransf_16"/>
</dbReference>
<reference evidence="3" key="1">
    <citation type="submission" date="2021-06" db="EMBL/GenBank/DDBJ databases">
        <authorList>
            <consortium name="Wellcome Sanger Institute Data Sharing"/>
        </authorList>
    </citation>
    <scope>NUCLEOTIDE SEQUENCE [LARGE SCALE GENOMIC DNA]</scope>
</reference>
<dbReference type="GeneTree" id="ENSGT00940000156596"/>
<sequence length="259" mass="29138">MCHASHHLVVVIHPHLPLEGLFPLPVILDNAPIRPFPNPALVPSATLPKLPWEPSSYSVFGKDIYSFLGYEIKIQESIDSYAAIVWPGAIALGQYLENNQQEFNLRDKAVLELGAGTGLLSIMACLLGGWVTATDLPDVLGNLKCNLLSNTRNRCRYVPQVAALDWGENVAETYPQSVYRYDYVLAADVVYVHKYLDELLNVMKHFVQPGTTLLWSNKYRFRSDLTFTEKFKDAFKTTLLAEFPDTDVKIFMATAKDNQ</sequence>
<organism evidence="3 4">
    <name type="scientific">Erpetoichthys calabaricus</name>
    <name type="common">Rope fish</name>
    <name type="synonym">Calamoichthys calabaricus</name>
    <dbReference type="NCBI Taxonomy" id="27687"/>
    <lineage>
        <taxon>Eukaryota</taxon>
        <taxon>Metazoa</taxon>
        <taxon>Chordata</taxon>
        <taxon>Craniata</taxon>
        <taxon>Vertebrata</taxon>
        <taxon>Euteleostomi</taxon>
        <taxon>Actinopterygii</taxon>
        <taxon>Polypteriformes</taxon>
        <taxon>Polypteridae</taxon>
        <taxon>Erpetoichthys</taxon>
    </lineage>
</organism>
<evidence type="ECO:0000313" key="3">
    <source>
        <dbReference type="Ensembl" id="ENSECRP00000001659.1"/>
    </source>
</evidence>
<evidence type="ECO:0000256" key="2">
    <source>
        <dbReference type="ARBA" id="ARBA00022691"/>
    </source>
</evidence>
<evidence type="ECO:0000256" key="1">
    <source>
        <dbReference type="ARBA" id="ARBA00022603"/>
    </source>
</evidence>
<dbReference type="Ensembl" id="ENSECRT00000001683.1">
    <property type="protein sequence ID" value="ENSECRP00000001659.1"/>
    <property type="gene ID" value="ENSECRG00000001152.1"/>
</dbReference>
<dbReference type="InterPro" id="IPR029063">
    <property type="entry name" value="SAM-dependent_MTases_sf"/>
</dbReference>
<dbReference type="PANTHER" id="PTHR14614">
    <property type="entry name" value="HEPATOCELLULAR CARCINOMA-ASSOCIATED ANTIGEN"/>
    <property type="match status" value="1"/>
</dbReference>
<dbReference type="GO" id="GO:0008168">
    <property type="term" value="F:methyltransferase activity"/>
    <property type="evidence" value="ECO:0007669"/>
    <property type="project" value="UniProtKB-KW"/>
</dbReference>
<evidence type="ECO:0000313" key="4">
    <source>
        <dbReference type="Proteomes" id="UP000694620"/>
    </source>
</evidence>
<gene>
    <name evidence="3" type="primary">METTL21C</name>
</gene>
<dbReference type="AlphaFoldDB" id="A0A8C4RF47"/>